<organism evidence="1 2">
    <name type="scientific">Oryzihumus leptocrescens</name>
    <dbReference type="NCBI Taxonomy" id="297536"/>
    <lineage>
        <taxon>Bacteria</taxon>
        <taxon>Bacillati</taxon>
        <taxon>Actinomycetota</taxon>
        <taxon>Actinomycetes</taxon>
        <taxon>Micrococcales</taxon>
        <taxon>Intrasporangiaceae</taxon>
        <taxon>Oryzihumus</taxon>
    </lineage>
</organism>
<accession>A0A542ZKV4</accession>
<protein>
    <submittedName>
        <fullName evidence="1">Uncharacterized protein</fullName>
    </submittedName>
</protein>
<dbReference type="EMBL" id="VFOQ01000001">
    <property type="protein sequence ID" value="TQL60981.1"/>
    <property type="molecule type" value="Genomic_DNA"/>
</dbReference>
<evidence type="ECO:0000313" key="2">
    <source>
        <dbReference type="Proteomes" id="UP000319514"/>
    </source>
</evidence>
<comment type="caution">
    <text evidence="1">The sequence shown here is derived from an EMBL/GenBank/DDBJ whole genome shotgun (WGS) entry which is preliminary data.</text>
</comment>
<sequence>MPTHQVDTTNLPIQVPHQPAAAGSAIWVELRPDLKRSAVIAGDILAALGKRRDVAGIGRNENEDLALSVAWMRAYDVTALVATEAQRLSPLCLRQLVRLAKEAQVPLWLLHRAPRTDAFLHSLDRLLVHPRPLDEVPQPRPRTPITASRPTLNVTLPAAGFHQFRTACQITLAPKAHDRVTLRHASTAVRCHEVLQRDGATTDVIARLAEGILRTAPADDLLVTDIRALQLAAWHNDVYLKSDIPQLLASPERQLTDPVTVDEALVAYRQPHRAVAVTLAMHQVGVHDIVALQLGHAAADGSTITLSQGRKVTMPEHSARALRALLRTRSMPGVADEAPLLNVPERAISQALNDANADLDIRVHGRRAERHIHPGRWLKKLGLTPLPMS</sequence>
<dbReference type="OrthoDB" id="5171416at2"/>
<evidence type="ECO:0000313" key="1">
    <source>
        <dbReference type="EMBL" id="TQL60981.1"/>
    </source>
</evidence>
<keyword evidence="2" id="KW-1185">Reference proteome</keyword>
<gene>
    <name evidence="1" type="ORF">FB474_2384</name>
</gene>
<proteinExistence type="predicted"/>
<dbReference type="Proteomes" id="UP000319514">
    <property type="component" value="Unassembled WGS sequence"/>
</dbReference>
<dbReference type="RefSeq" id="WP_141788819.1">
    <property type="nucleotide sequence ID" value="NZ_BAAAKX010000007.1"/>
</dbReference>
<name>A0A542ZKV4_9MICO</name>
<dbReference type="AlphaFoldDB" id="A0A542ZKV4"/>
<reference evidence="1 2" key="1">
    <citation type="submission" date="2019-06" db="EMBL/GenBank/DDBJ databases">
        <title>Sequencing the genomes of 1000 actinobacteria strains.</title>
        <authorList>
            <person name="Klenk H.-P."/>
        </authorList>
    </citation>
    <scope>NUCLEOTIDE SEQUENCE [LARGE SCALE GENOMIC DNA]</scope>
    <source>
        <strain evidence="1 2">DSM 18082</strain>
    </source>
</reference>